<reference evidence="1 2" key="1">
    <citation type="submission" date="2020-08" db="EMBL/GenBank/DDBJ databases">
        <title>Genomic Encyclopedia of Type Strains, Phase IV (KMG-IV): sequencing the most valuable type-strain genomes for metagenomic binning, comparative biology and taxonomic classification.</title>
        <authorList>
            <person name="Goeker M."/>
        </authorList>
    </citation>
    <scope>NUCLEOTIDE SEQUENCE [LARGE SCALE GENOMIC DNA]</scope>
    <source>
        <strain evidence="1 2">DSM 5391</strain>
    </source>
</reference>
<evidence type="ECO:0000313" key="1">
    <source>
        <dbReference type="EMBL" id="MBB6445493.1"/>
    </source>
</evidence>
<dbReference type="AlphaFoldDB" id="A0A7X0HRB2"/>
<name>A0A7X0HRB2_9BACI</name>
<proteinExistence type="predicted"/>
<evidence type="ECO:0000313" key="2">
    <source>
        <dbReference type="Proteomes" id="UP000531594"/>
    </source>
</evidence>
<accession>A0A7X0HRB2</accession>
<gene>
    <name evidence="1" type="ORF">HNR53_002112</name>
</gene>
<dbReference type="RefSeq" id="WP_184525578.1">
    <property type="nucleotide sequence ID" value="NZ_JACHGK010000006.1"/>
</dbReference>
<dbReference type="EMBL" id="JACHGK010000006">
    <property type="protein sequence ID" value="MBB6445493.1"/>
    <property type="molecule type" value="Genomic_DNA"/>
</dbReference>
<keyword evidence="2" id="KW-1185">Reference proteome</keyword>
<protein>
    <submittedName>
        <fullName evidence="1">Uncharacterized protein</fullName>
    </submittedName>
</protein>
<sequence>MTKVQVTRGQTISFRIPSDTPEHLVKRLQRLKETERRNFSSKIAEFVLEGVSQTIAQEREMIRIPLPHKLTKAQRDWLKFEHSEALIGSILYHLISDPVRAASFLTSLNSPSLNLDEALYQGEPSSFGNGAVEAAVYHEEVEVSDEPLVYDLSDMDDIDDDLNALSLENTKIEASMAKDEDDIAGEIDPDDILGDFLAAMNKNY</sequence>
<dbReference type="Proteomes" id="UP000531594">
    <property type="component" value="Unassembled WGS sequence"/>
</dbReference>
<organism evidence="1 2">
    <name type="scientific">Bacillus benzoevorans</name>
    <dbReference type="NCBI Taxonomy" id="1456"/>
    <lineage>
        <taxon>Bacteria</taxon>
        <taxon>Bacillati</taxon>
        <taxon>Bacillota</taxon>
        <taxon>Bacilli</taxon>
        <taxon>Bacillales</taxon>
        <taxon>Bacillaceae</taxon>
        <taxon>Bacillus</taxon>
    </lineage>
</organism>
<comment type="caution">
    <text evidence="1">The sequence shown here is derived from an EMBL/GenBank/DDBJ whole genome shotgun (WGS) entry which is preliminary data.</text>
</comment>